<keyword evidence="1" id="KW-0175">Coiled coil</keyword>
<dbReference type="Proteomes" id="UP000326924">
    <property type="component" value="Unassembled WGS sequence"/>
</dbReference>
<feature type="non-terminal residue" evidence="3">
    <location>
        <position position="1"/>
    </location>
</feature>
<dbReference type="InParanoid" id="A0A5J5F3F8"/>
<feature type="non-terminal residue" evidence="3">
    <location>
        <position position="165"/>
    </location>
</feature>
<evidence type="ECO:0000256" key="2">
    <source>
        <dbReference type="SAM" id="Phobius"/>
    </source>
</evidence>
<name>A0A5J5F3F8_9PEZI</name>
<gene>
    <name evidence="3" type="ORF">FN846DRAFT_759214</name>
</gene>
<keyword evidence="2" id="KW-0472">Membrane</keyword>
<keyword evidence="2" id="KW-1133">Transmembrane helix</keyword>
<keyword evidence="2" id="KW-0812">Transmembrane</keyword>
<evidence type="ECO:0000313" key="3">
    <source>
        <dbReference type="EMBL" id="KAA8910547.1"/>
    </source>
</evidence>
<reference evidence="3 4" key="1">
    <citation type="submission" date="2019-09" db="EMBL/GenBank/DDBJ databases">
        <title>Draft genome of the ectomycorrhizal ascomycete Sphaerosporella brunnea.</title>
        <authorList>
            <consortium name="DOE Joint Genome Institute"/>
            <person name="Benucci G.M."/>
            <person name="Marozzi G."/>
            <person name="Antonielli L."/>
            <person name="Sanchez S."/>
            <person name="Marco P."/>
            <person name="Wang X."/>
            <person name="Falini L.B."/>
            <person name="Barry K."/>
            <person name="Haridas S."/>
            <person name="Lipzen A."/>
            <person name="Labutti K."/>
            <person name="Grigoriev I.V."/>
            <person name="Murat C."/>
            <person name="Martin F."/>
            <person name="Albertini E."/>
            <person name="Donnini D."/>
            <person name="Bonito G."/>
        </authorList>
    </citation>
    <scope>NUCLEOTIDE SEQUENCE [LARGE SCALE GENOMIC DNA]</scope>
    <source>
        <strain evidence="3 4">Sb_GMNB300</strain>
    </source>
</reference>
<feature type="transmembrane region" description="Helical" evidence="2">
    <location>
        <begin position="124"/>
        <end position="142"/>
    </location>
</feature>
<organism evidence="3 4">
    <name type="scientific">Sphaerosporella brunnea</name>
    <dbReference type="NCBI Taxonomy" id="1250544"/>
    <lineage>
        <taxon>Eukaryota</taxon>
        <taxon>Fungi</taxon>
        <taxon>Dikarya</taxon>
        <taxon>Ascomycota</taxon>
        <taxon>Pezizomycotina</taxon>
        <taxon>Pezizomycetes</taxon>
        <taxon>Pezizales</taxon>
        <taxon>Pyronemataceae</taxon>
        <taxon>Sphaerosporella</taxon>
    </lineage>
</organism>
<protein>
    <submittedName>
        <fullName evidence="3">Uncharacterized protein</fullName>
    </submittedName>
</protein>
<dbReference type="EMBL" id="VXIS01000045">
    <property type="protein sequence ID" value="KAA8910547.1"/>
    <property type="molecule type" value="Genomic_DNA"/>
</dbReference>
<keyword evidence="4" id="KW-1185">Reference proteome</keyword>
<accession>A0A5J5F3F8</accession>
<feature type="coiled-coil region" evidence="1">
    <location>
        <begin position="77"/>
        <end position="111"/>
    </location>
</feature>
<proteinExistence type="predicted"/>
<sequence>SAMRTMGQQQHSQRETCTGALQAKLDELQELNSRMEGLCSSAKELLEGFGSEDTRFRTEFRSQLESLERFKGERMSIDAMRERLRVEQGKVEDFERRIERVQSKVERQKEKEASKKRVSWRVRFLWGFLAMLVILWLLATAGSDGDYMPDNVAEDEPIKLVPPSL</sequence>
<comment type="caution">
    <text evidence="3">The sequence shown here is derived from an EMBL/GenBank/DDBJ whole genome shotgun (WGS) entry which is preliminary data.</text>
</comment>
<dbReference type="OrthoDB" id="5419542at2759"/>
<dbReference type="AlphaFoldDB" id="A0A5J5F3F8"/>
<evidence type="ECO:0000256" key="1">
    <source>
        <dbReference type="SAM" id="Coils"/>
    </source>
</evidence>
<evidence type="ECO:0000313" key="4">
    <source>
        <dbReference type="Proteomes" id="UP000326924"/>
    </source>
</evidence>